<name>A0ABV0YNY0_9TELE</name>
<proteinExistence type="predicted"/>
<keyword evidence="2" id="KW-1185">Reference proteome</keyword>
<sequence length="116" mass="13195">MATCQVGQDNTVGTRDVGLFSTIELEPKSLEQLLAHYSEEKACGSRSSGITQQCQIRGSCSLIRNARWLKSLMESEIEKFNLHLKKRAEIKLREIVLIYRCTLKNTVSSKVNLFFQ</sequence>
<dbReference type="EMBL" id="JAHRIP010038727">
    <property type="protein sequence ID" value="MEQ2295553.1"/>
    <property type="molecule type" value="Genomic_DNA"/>
</dbReference>
<reference evidence="1 2" key="1">
    <citation type="submission" date="2021-06" db="EMBL/GenBank/DDBJ databases">
        <authorList>
            <person name="Palmer J.M."/>
        </authorList>
    </citation>
    <scope>NUCLEOTIDE SEQUENCE [LARGE SCALE GENOMIC DNA]</scope>
    <source>
        <strain evidence="1 2">AS_MEX2019</strain>
        <tissue evidence="1">Muscle</tissue>
    </source>
</reference>
<comment type="caution">
    <text evidence="1">The sequence shown here is derived from an EMBL/GenBank/DDBJ whole genome shotgun (WGS) entry which is preliminary data.</text>
</comment>
<accession>A0ABV0YNY0</accession>
<organism evidence="1 2">
    <name type="scientific">Ameca splendens</name>
    <dbReference type="NCBI Taxonomy" id="208324"/>
    <lineage>
        <taxon>Eukaryota</taxon>
        <taxon>Metazoa</taxon>
        <taxon>Chordata</taxon>
        <taxon>Craniata</taxon>
        <taxon>Vertebrata</taxon>
        <taxon>Euteleostomi</taxon>
        <taxon>Actinopterygii</taxon>
        <taxon>Neopterygii</taxon>
        <taxon>Teleostei</taxon>
        <taxon>Neoteleostei</taxon>
        <taxon>Acanthomorphata</taxon>
        <taxon>Ovalentaria</taxon>
        <taxon>Atherinomorphae</taxon>
        <taxon>Cyprinodontiformes</taxon>
        <taxon>Goodeidae</taxon>
        <taxon>Ameca</taxon>
    </lineage>
</organism>
<dbReference type="Proteomes" id="UP001469553">
    <property type="component" value="Unassembled WGS sequence"/>
</dbReference>
<gene>
    <name evidence="1" type="ORF">AMECASPLE_015632</name>
</gene>
<protein>
    <submittedName>
        <fullName evidence="1">Uncharacterized protein</fullName>
    </submittedName>
</protein>
<evidence type="ECO:0000313" key="1">
    <source>
        <dbReference type="EMBL" id="MEQ2295553.1"/>
    </source>
</evidence>
<evidence type="ECO:0000313" key="2">
    <source>
        <dbReference type="Proteomes" id="UP001469553"/>
    </source>
</evidence>